<dbReference type="AlphaFoldDB" id="F8A6R1"/>
<dbReference type="RefSeq" id="WP_013882644.1">
    <property type="nucleotide sequence ID" value="NC_015671.1"/>
</dbReference>
<dbReference type="EMBL" id="CP002665">
    <property type="protein sequence ID" value="AEI11121.1"/>
    <property type="molecule type" value="Genomic_DNA"/>
</dbReference>
<evidence type="ECO:0000256" key="2">
    <source>
        <dbReference type="SAM" id="SignalP"/>
    </source>
</evidence>
<evidence type="ECO:0000313" key="3">
    <source>
        <dbReference type="EMBL" id="AEI11121.1"/>
    </source>
</evidence>
<dbReference type="Gene3D" id="2.60.120.260">
    <property type="entry name" value="Galactose-binding domain-like"/>
    <property type="match status" value="1"/>
</dbReference>
<accession>F8A6R1</accession>
<reference evidence="4" key="1">
    <citation type="submission" date="2011-04" db="EMBL/GenBank/DDBJ databases">
        <title>Complete sequence of Cellvibrio gilvus ATCC 13127.</title>
        <authorList>
            <person name="Lucas S."/>
            <person name="Han J."/>
            <person name="Lapidus A."/>
            <person name="Cheng J.-F."/>
            <person name="Goodwin L."/>
            <person name="Pitluck S."/>
            <person name="Peters L."/>
            <person name="Munk A."/>
            <person name="Detter J.C."/>
            <person name="Han C."/>
            <person name="Tapia R."/>
            <person name="Land M."/>
            <person name="Hauser L."/>
            <person name="Kyrpides N."/>
            <person name="Ivanova N."/>
            <person name="Ovchinnikova G."/>
            <person name="Pagani I."/>
            <person name="Mead D."/>
            <person name="Brumm P."/>
            <person name="Woyke T."/>
        </authorList>
    </citation>
    <scope>NUCLEOTIDE SEQUENCE [LARGE SCALE GENOMIC DNA]</scope>
    <source>
        <strain evidence="4">ATCC 13127 / NRRL B-14078</strain>
    </source>
</reference>
<evidence type="ECO:0008006" key="5">
    <source>
        <dbReference type="Google" id="ProtNLM"/>
    </source>
</evidence>
<dbReference type="Proteomes" id="UP000000485">
    <property type="component" value="Chromosome"/>
</dbReference>
<evidence type="ECO:0000313" key="4">
    <source>
        <dbReference type="Proteomes" id="UP000000485"/>
    </source>
</evidence>
<feature type="chain" id="PRO_5003373581" description="GH26 domain-containing protein" evidence="2">
    <location>
        <begin position="39"/>
        <end position="581"/>
    </location>
</feature>
<dbReference type="InterPro" id="IPR017853">
    <property type="entry name" value="GH"/>
</dbReference>
<dbReference type="Gene3D" id="3.20.20.80">
    <property type="entry name" value="Glycosidases"/>
    <property type="match status" value="1"/>
</dbReference>
<dbReference type="HOGENOM" id="CLU_564629_0_0_11"/>
<protein>
    <recommendedName>
        <fullName evidence="5">GH26 domain-containing protein</fullName>
    </recommendedName>
</protein>
<organism evidence="3 4">
    <name type="scientific">Cellulomonas gilvus (strain ATCC 13127 / NRRL B-14078)</name>
    <name type="common">Cellvibrio gilvus</name>
    <dbReference type="NCBI Taxonomy" id="593907"/>
    <lineage>
        <taxon>Bacteria</taxon>
        <taxon>Bacillati</taxon>
        <taxon>Actinomycetota</taxon>
        <taxon>Actinomycetes</taxon>
        <taxon>Micrococcales</taxon>
        <taxon>Cellulomonadaceae</taxon>
        <taxon>Cellulomonas</taxon>
    </lineage>
</organism>
<feature type="compositionally biased region" description="Pro residues" evidence="1">
    <location>
        <begin position="261"/>
        <end position="292"/>
    </location>
</feature>
<dbReference type="OrthoDB" id="9816550at2"/>
<feature type="region of interest" description="Disordered" evidence="1">
    <location>
        <begin position="200"/>
        <end position="304"/>
    </location>
</feature>
<sequence length="581" mass="61341" precursor="true">MGRHVRDTDPTRRRRLALVSVVGSFAVVVSTTVLSAQAQDAAPADPWGAAELVVNGGFEDGTRGWRTNDAERQQLGLDDDAFAAEAAARLTRGTGTGTVVLNDARNTVVGTERGQRFRAAVAVRAGGPRMSGQLRIREVTASGVRTSGTSFHLTDDEWHVVRLDIEVRGGASLDLNVLAWKVARGSGLDVDSVSLVEVDDQGRPVPVEPPPGATPGTPAPTAPTTTDASGPGPVPTQVVPTTTTAPPPSATPTPTTTPRATPRPRPTVGPPPAPTSPPPTTPPPTSPPPTSGPQPDGRLTNGCAYSTRGIPECGVLFGAAVGSNTDPSAHERGWGAQLGVRRTYWGPTQIDSAVATARTDLAAGRLPWISFKLPYSWADMAAGRGDAWARELVAELDALDGPVWLAFHHEPENDGDITQWVAMQRHLSPIVRGMADNVAFSLVVTGWHQLYGDPAYSLESIWPGDGLVDLIGFDIYNAYGLVRDGVTTTRATDLAESYYPQISAFARKHDVAWGIAETGYTDEAAAVDLAWLARSYEQTKAFGGVAMAYFDTTLNSQGSWRLEGAKSAAFGAVLRKAPALS</sequence>
<proteinExistence type="predicted"/>
<keyword evidence="2" id="KW-0732">Signal</keyword>
<name>F8A6R1_CELGA</name>
<evidence type="ECO:0000256" key="1">
    <source>
        <dbReference type="SAM" id="MobiDB-lite"/>
    </source>
</evidence>
<dbReference type="eggNOG" id="COG4124">
    <property type="taxonomic scope" value="Bacteria"/>
</dbReference>
<feature type="compositionally biased region" description="Pro residues" evidence="1">
    <location>
        <begin position="206"/>
        <end position="221"/>
    </location>
</feature>
<dbReference type="STRING" id="593907.Celgi_0601"/>
<feature type="compositionally biased region" description="Low complexity" evidence="1">
    <location>
        <begin position="222"/>
        <end position="244"/>
    </location>
</feature>
<keyword evidence="4" id="KW-1185">Reference proteome</keyword>
<dbReference type="KEGG" id="cga:Celgi_0601"/>
<feature type="signal peptide" evidence="2">
    <location>
        <begin position="1"/>
        <end position="38"/>
    </location>
</feature>
<dbReference type="SUPFAM" id="SSF51445">
    <property type="entry name" value="(Trans)glycosidases"/>
    <property type="match status" value="1"/>
</dbReference>
<gene>
    <name evidence="3" type="ordered locus">Celgi_0601</name>
</gene>